<dbReference type="SUPFAM" id="SSF53756">
    <property type="entry name" value="UDP-Glycosyltransferase/glycogen phosphorylase"/>
    <property type="match status" value="1"/>
</dbReference>
<dbReference type="PANTHER" id="PTHR12526">
    <property type="entry name" value="GLYCOSYLTRANSFERASE"/>
    <property type="match status" value="1"/>
</dbReference>
<proteinExistence type="predicted"/>
<dbReference type="AlphaFoldDB" id="A0A1M5CM14"/>
<dbReference type="Pfam" id="PF13439">
    <property type="entry name" value="Glyco_transf_4"/>
    <property type="match status" value="1"/>
</dbReference>
<evidence type="ECO:0000313" key="3">
    <source>
        <dbReference type="EMBL" id="SHF55472.1"/>
    </source>
</evidence>
<dbReference type="InterPro" id="IPR001296">
    <property type="entry name" value="Glyco_trans_1"/>
</dbReference>
<evidence type="ECO:0000313" key="4">
    <source>
        <dbReference type="Proteomes" id="UP000184147"/>
    </source>
</evidence>
<keyword evidence="3" id="KW-0808">Transferase</keyword>
<dbReference type="STRING" id="1124188.SAMN05444377_11248"/>
<evidence type="ECO:0000259" key="1">
    <source>
        <dbReference type="Pfam" id="PF00534"/>
    </source>
</evidence>
<evidence type="ECO:0000259" key="2">
    <source>
        <dbReference type="Pfam" id="PF13439"/>
    </source>
</evidence>
<reference evidence="3 4" key="1">
    <citation type="submission" date="2016-11" db="EMBL/GenBank/DDBJ databases">
        <authorList>
            <person name="Jaros S."/>
            <person name="Januszkiewicz K."/>
            <person name="Wedrychowicz H."/>
        </authorList>
    </citation>
    <scope>NUCLEOTIDE SEQUENCE [LARGE SCALE GENOMIC DNA]</scope>
    <source>
        <strain evidence="3 4">DSM 25660</strain>
    </source>
</reference>
<dbReference type="Gene3D" id="3.40.50.2000">
    <property type="entry name" value="Glycogen Phosphorylase B"/>
    <property type="match status" value="2"/>
</dbReference>
<dbReference type="PANTHER" id="PTHR12526:SF630">
    <property type="entry name" value="GLYCOSYLTRANSFERASE"/>
    <property type="match status" value="1"/>
</dbReference>
<dbReference type="InterPro" id="IPR028098">
    <property type="entry name" value="Glyco_trans_4-like_N"/>
</dbReference>
<sequence>MRILQFIDTLETGGAERMAVNYANALHQAGDFVALAVTRKEGPLRAELHPEVPYLFVQKKGTIDIPALFRVRSFCKRHKIEWIHAHSSSFFWAVLLKFTLPHLQIIWHDHYGLSEFPEERPLYPLRFFSLFFWGILPVNHKLAQWSQQRMWCKNIQYFPNFSFPSIQEKKVTSLHGGSGKRVLNLANLRPQKNQLLLLEAIVQIRDAFPDWTYHLVGKDFNDEYAAKITTFIHDNHLESVVFRYGTCPDTNWIFQQADLMVLSSDSEGLPVSLLEAAEYHLPVVATAVGEIPAIISSGETGVLVPQGDVSALASALSTLMASAEMRQVYGTAWHHAVKENFSATAIIQRYKNWIRV</sequence>
<dbReference type="RefSeq" id="WP_073363977.1">
    <property type="nucleotide sequence ID" value="NZ_FQVQ01000012.1"/>
</dbReference>
<dbReference type="OrthoDB" id="823685at2"/>
<dbReference type="Proteomes" id="UP000184147">
    <property type="component" value="Unassembled WGS sequence"/>
</dbReference>
<dbReference type="CDD" id="cd03811">
    <property type="entry name" value="GT4_GT28_WabH-like"/>
    <property type="match status" value="1"/>
</dbReference>
<organism evidence="3 4">
    <name type="scientific">Flavobacterium fontis</name>
    <dbReference type="NCBI Taxonomy" id="1124188"/>
    <lineage>
        <taxon>Bacteria</taxon>
        <taxon>Pseudomonadati</taxon>
        <taxon>Bacteroidota</taxon>
        <taxon>Flavobacteriia</taxon>
        <taxon>Flavobacteriales</taxon>
        <taxon>Flavobacteriaceae</taxon>
        <taxon>Flavobacterium</taxon>
    </lineage>
</organism>
<feature type="domain" description="Glycosyl transferase family 1" evidence="1">
    <location>
        <begin position="168"/>
        <end position="330"/>
    </location>
</feature>
<dbReference type="Pfam" id="PF00534">
    <property type="entry name" value="Glycos_transf_1"/>
    <property type="match status" value="1"/>
</dbReference>
<accession>A0A1M5CM14</accession>
<feature type="domain" description="Glycosyltransferase subfamily 4-like N-terminal" evidence="2">
    <location>
        <begin position="13"/>
        <end position="137"/>
    </location>
</feature>
<name>A0A1M5CM14_9FLAO</name>
<dbReference type="GO" id="GO:0016757">
    <property type="term" value="F:glycosyltransferase activity"/>
    <property type="evidence" value="ECO:0007669"/>
    <property type="project" value="UniProtKB-ARBA"/>
</dbReference>
<gene>
    <name evidence="3" type="ORF">SAMN05444377_11248</name>
</gene>
<protein>
    <submittedName>
        <fullName evidence="3">Glycosyltransferase involved in cell wall bisynthesis</fullName>
    </submittedName>
</protein>
<dbReference type="EMBL" id="FQVQ01000012">
    <property type="protein sequence ID" value="SHF55472.1"/>
    <property type="molecule type" value="Genomic_DNA"/>
</dbReference>
<keyword evidence="4" id="KW-1185">Reference proteome</keyword>